<reference evidence="1" key="1">
    <citation type="journal article" date="2019" name="Genome Biol. Evol.">
        <title>Nephromyces represents a diverse and novel lineage of the Apicomplexa that has retained apicoplasts.</title>
        <authorList>
            <person name="Munoz-Gomez S.A."/>
            <person name="Durnin K."/>
            <person name="Eme L."/>
            <person name="Paight C."/>
            <person name="Lane C.E."/>
            <person name="Saffo M.B."/>
            <person name="Slamovits C.H."/>
        </authorList>
    </citation>
    <scope>NUCLEOTIDE SEQUENCE</scope>
    <source>
        <strain evidence="1">442</strain>
    </source>
</reference>
<accession>A0A5C1H7I5</accession>
<dbReference type="EMBL" id="MK573200">
    <property type="protein sequence ID" value="QEM01591.1"/>
    <property type="molecule type" value="Genomic_DNA"/>
</dbReference>
<dbReference type="AlphaFoldDB" id="A0A5C1H7I5"/>
<name>A0A5C1H7I5_9APIC</name>
<evidence type="ECO:0000313" key="1">
    <source>
        <dbReference type="EMBL" id="QEM01591.1"/>
    </source>
</evidence>
<protein>
    <submittedName>
        <fullName evidence="1">Uncharacterized protein</fullName>
    </submittedName>
</protein>
<sequence>MRKFFNFNSFNKKFIIYSNKFKQLFWLHCLLLKFLYFKYKNILN</sequence>
<organism evidence="1">
    <name type="scientific">Nephromyces sp. ex Molgula occidentalis</name>
    <dbReference type="NCBI Taxonomy" id="2544991"/>
    <lineage>
        <taxon>Eukaryota</taxon>
        <taxon>Sar</taxon>
        <taxon>Alveolata</taxon>
        <taxon>Apicomplexa</taxon>
        <taxon>Aconoidasida</taxon>
        <taxon>Nephromycida</taxon>
        <taxon>Nephromyces</taxon>
    </lineage>
</organism>
<proteinExistence type="predicted"/>
<gene>
    <name evidence="1" type="primary">orf53</name>
</gene>